<evidence type="ECO:0000259" key="1">
    <source>
        <dbReference type="Pfam" id="PF00723"/>
    </source>
</evidence>
<proteinExistence type="predicted"/>
<dbReference type="Pfam" id="PF19291">
    <property type="entry name" value="TREH_N"/>
    <property type="match status" value="1"/>
</dbReference>
<dbReference type="AlphaFoldDB" id="A0AAU2VEB2"/>
<sequence length="596" mass="64606">MVTGTPVLSSPANLPPPQALREYALIADGERGALIGPHGDIAWMCMPRWDSDAVFSTLIGGPGHYALGPVGRYVWGGYYENGTLIWRSRWITEHGIVECREALALPADPHRAVLLRRVHAVSGEARLTVSLAPAAGFGSERSHLPHRDEDGTWSARTGSLRWRWSGVPEARPARFGHRGGLAAALTLQPGERRDLVLEMSEHALPAAPDAGSLWDGTKAAWAREVPSLEHTLAPEDARHAYTVMRGLTSVSGGMAAAVTTSLPERAEAGRNYDYRYVWIRDQCYAGQAVAAAGGHPLLDDAVRFVAARLHQDGPAMAPAYTVTGEPVPSPRELGLPGYPGGGSRVGNRVSRQFQLDAFGEALLLFAAAHQHGRLDADGWRAVDIAADTVARRRGEADAGIWELDEQYWTHSRLICVAGLRAVAQVAPSVGRAAAWASLADTILAETTANSLHPSGRWQRSTRDGALDAALLVPPLRGALAADDPRTVSTLRAYATELTRDHYAYRFRHDQRPLEEAEGAFLLCGYLMAMAEHQQGNQAEAVRWFERNRSACGPPGLFAEEYDISQRQLRGNLPQAFVHAIMLESAVRLTAPPGPRP</sequence>
<dbReference type="Gene3D" id="1.50.10.10">
    <property type="match status" value="1"/>
</dbReference>
<dbReference type="GO" id="GO:0015927">
    <property type="term" value="F:trehalase activity"/>
    <property type="evidence" value="ECO:0007669"/>
    <property type="project" value="TreeGrafter"/>
</dbReference>
<evidence type="ECO:0000313" key="3">
    <source>
        <dbReference type="EMBL" id="WTW65833.1"/>
    </source>
</evidence>
<dbReference type="InterPro" id="IPR045582">
    <property type="entry name" value="Trehalase-like_N"/>
</dbReference>
<gene>
    <name evidence="3" type="ORF">OG549_37250</name>
</gene>
<dbReference type="Pfam" id="PF00723">
    <property type="entry name" value="Glyco_hydro_15"/>
    <property type="match status" value="1"/>
</dbReference>
<dbReference type="PANTHER" id="PTHR31616:SF10">
    <property type="entry name" value="TREHALASE"/>
    <property type="match status" value="1"/>
</dbReference>
<protein>
    <submittedName>
        <fullName evidence="3">Glycoside hydrolase family 15 protein</fullName>
    </submittedName>
</protein>
<dbReference type="EMBL" id="CP108318">
    <property type="protein sequence ID" value="WTW65833.1"/>
    <property type="molecule type" value="Genomic_DNA"/>
</dbReference>
<dbReference type="SUPFAM" id="SSF48208">
    <property type="entry name" value="Six-hairpin glycosidases"/>
    <property type="match status" value="1"/>
</dbReference>
<evidence type="ECO:0000259" key="2">
    <source>
        <dbReference type="Pfam" id="PF19291"/>
    </source>
</evidence>
<dbReference type="InterPro" id="IPR011613">
    <property type="entry name" value="GH15-like"/>
</dbReference>
<feature type="domain" description="GH15-like" evidence="1">
    <location>
        <begin position="249"/>
        <end position="584"/>
    </location>
</feature>
<name>A0AAU2VEB2_9ACTN</name>
<dbReference type="InterPro" id="IPR008928">
    <property type="entry name" value="6-hairpin_glycosidase_sf"/>
</dbReference>
<reference evidence="3" key="1">
    <citation type="submission" date="2022-10" db="EMBL/GenBank/DDBJ databases">
        <title>The complete genomes of actinobacterial strains from the NBC collection.</title>
        <authorList>
            <person name="Joergensen T.S."/>
            <person name="Alvarez Arevalo M."/>
            <person name="Sterndorff E.B."/>
            <person name="Faurdal D."/>
            <person name="Vuksanovic O."/>
            <person name="Mourched A.-S."/>
            <person name="Charusanti P."/>
            <person name="Shaw S."/>
            <person name="Blin K."/>
            <person name="Weber T."/>
        </authorList>
    </citation>
    <scope>NUCLEOTIDE SEQUENCE</scope>
    <source>
        <strain evidence="3">NBC_00003</strain>
    </source>
</reference>
<feature type="domain" description="Trehalase-like N-terminal" evidence="2">
    <location>
        <begin position="22"/>
        <end position="149"/>
    </location>
</feature>
<dbReference type="InterPro" id="IPR012341">
    <property type="entry name" value="6hp_glycosidase-like_sf"/>
</dbReference>
<dbReference type="PANTHER" id="PTHR31616">
    <property type="entry name" value="TREHALASE"/>
    <property type="match status" value="1"/>
</dbReference>
<dbReference type="GO" id="GO:0005993">
    <property type="term" value="P:trehalose catabolic process"/>
    <property type="evidence" value="ECO:0007669"/>
    <property type="project" value="TreeGrafter"/>
</dbReference>
<organism evidence="3">
    <name type="scientific">Streptomyces sp. NBC_00003</name>
    <dbReference type="NCBI Taxonomy" id="2903608"/>
    <lineage>
        <taxon>Bacteria</taxon>
        <taxon>Bacillati</taxon>
        <taxon>Actinomycetota</taxon>
        <taxon>Actinomycetes</taxon>
        <taxon>Kitasatosporales</taxon>
        <taxon>Streptomycetaceae</taxon>
        <taxon>Streptomyces</taxon>
    </lineage>
</organism>
<keyword evidence="3" id="KW-0378">Hydrolase</keyword>
<accession>A0AAU2VEB2</accession>